<dbReference type="InterPro" id="IPR001959">
    <property type="entry name" value="Transposase"/>
</dbReference>
<evidence type="ECO:0000313" key="10">
    <source>
        <dbReference type="EMBL" id="MBE1425380.1"/>
    </source>
</evidence>
<evidence type="ECO:0000256" key="3">
    <source>
        <dbReference type="ARBA" id="ARBA00022723"/>
    </source>
</evidence>
<dbReference type="Pfam" id="PF12323">
    <property type="entry name" value="HTH_OrfB_IS605"/>
    <property type="match status" value="1"/>
</dbReference>
<keyword evidence="11" id="KW-1185">Reference proteome</keyword>
<protein>
    <submittedName>
        <fullName evidence="10">Transposase</fullName>
    </submittedName>
</protein>
<evidence type="ECO:0000313" key="11">
    <source>
        <dbReference type="Proteomes" id="UP000639010"/>
    </source>
</evidence>
<keyword evidence="4" id="KW-0862">Zinc</keyword>
<proteinExistence type="inferred from homology"/>
<keyword evidence="3" id="KW-0479">Metal-binding</keyword>
<dbReference type="InterPro" id="IPR010095">
    <property type="entry name" value="Cas12f1-like_TNB"/>
</dbReference>
<evidence type="ECO:0000259" key="7">
    <source>
        <dbReference type="Pfam" id="PF01385"/>
    </source>
</evidence>
<dbReference type="Pfam" id="PF01385">
    <property type="entry name" value="OrfB_IS605"/>
    <property type="match status" value="1"/>
</dbReference>
<sequence>MSKAIRNCTLRLYPTAKQARQLESWLELHRLLYNQSLAERRDAWCEGKRSVSYNEQQNALPAMKEEKPWYLPLGSHALQETVRRVDRGFKAFFRRLKSGQKPGYPRFKAKDRFDSFTYPCVAGWKLTELSSGRGVLAVTNLGHIKLRGTCRVNLLGLDRKQMTCCTIRRNWGKWYTTITYHTTLSALARPVAEDPESMTGLDAGLKSLGVLADGTEILRKRHLNEDVAMIKAASRSISRKMKGSANRRKAVRELSRIHGRVANRRKDYLDKTAAKIVSTTSFLAVEDLAVKNMMAKGGMWKRGLNKSMADAALGRFLIILGYKAEEAGCQFVRVNPRGTTQDCSRCGETVLKTLSDRIHNCPHCGLVMDRDQNAAINILFRGLALAGREPSAVWRDVRLGPKAEQSRRSTKPHQCVMHSCG</sequence>
<dbReference type="NCBIfam" id="TIGR01766">
    <property type="entry name" value="IS200/IS605 family accessory protein TnpB-like domain"/>
    <property type="match status" value="1"/>
</dbReference>
<evidence type="ECO:0000256" key="4">
    <source>
        <dbReference type="ARBA" id="ARBA00022833"/>
    </source>
</evidence>
<dbReference type="EMBL" id="JADBGG010000013">
    <property type="protein sequence ID" value="MBE1425380.1"/>
    <property type="molecule type" value="Genomic_DNA"/>
</dbReference>
<dbReference type="Pfam" id="PF07282">
    <property type="entry name" value="Cas12f1-like_TNB"/>
    <property type="match status" value="1"/>
</dbReference>
<reference evidence="10 11" key="1">
    <citation type="submission" date="2020-10" db="EMBL/GenBank/DDBJ databases">
        <title>Genomic Encyclopedia of Type Strains, Phase IV (KMG-IV): sequencing the most valuable type-strain genomes for metagenomic binning, comparative biology and taxonomic classification.</title>
        <authorList>
            <person name="Goeker M."/>
        </authorList>
    </citation>
    <scope>NUCLEOTIDE SEQUENCE [LARGE SCALE GENOMIC DNA]</scope>
    <source>
        <strain evidence="10 11">DSM 4194</strain>
    </source>
</reference>
<dbReference type="RefSeq" id="WP_192623621.1">
    <property type="nucleotide sequence ID" value="NZ_JADBGG010000013.1"/>
</dbReference>
<comment type="similarity">
    <text evidence="1">In the C-terminal section; belongs to the transposase 35 family.</text>
</comment>
<evidence type="ECO:0000259" key="9">
    <source>
        <dbReference type="Pfam" id="PF12323"/>
    </source>
</evidence>
<comment type="caution">
    <text evidence="10">The sequence shown here is derived from an EMBL/GenBank/DDBJ whole genome shotgun (WGS) entry which is preliminary data.</text>
</comment>
<name>A0ABR9H3U2_9BACT</name>
<accession>A0ABR9H3U2</accession>
<organism evidence="10 11">
    <name type="scientific">Desulfomicrobium macestii</name>
    <dbReference type="NCBI Taxonomy" id="90731"/>
    <lineage>
        <taxon>Bacteria</taxon>
        <taxon>Pseudomonadati</taxon>
        <taxon>Thermodesulfobacteriota</taxon>
        <taxon>Desulfovibrionia</taxon>
        <taxon>Desulfovibrionales</taxon>
        <taxon>Desulfomicrobiaceae</taxon>
        <taxon>Desulfomicrobium</taxon>
    </lineage>
</organism>
<keyword evidence="2" id="KW-0815">Transposition</keyword>
<feature type="domain" description="Cas12f1-like TNB" evidence="8">
    <location>
        <begin position="314"/>
        <end position="378"/>
    </location>
</feature>
<feature type="domain" description="Probable transposase IS891/IS1136/IS1341" evidence="7">
    <location>
        <begin position="192"/>
        <end position="294"/>
    </location>
</feature>
<evidence type="ECO:0000256" key="6">
    <source>
        <dbReference type="ARBA" id="ARBA00023172"/>
    </source>
</evidence>
<gene>
    <name evidence="10" type="ORF">H4684_002033</name>
</gene>
<evidence type="ECO:0000259" key="8">
    <source>
        <dbReference type="Pfam" id="PF07282"/>
    </source>
</evidence>
<keyword evidence="6" id="KW-0233">DNA recombination</keyword>
<evidence type="ECO:0000256" key="5">
    <source>
        <dbReference type="ARBA" id="ARBA00023125"/>
    </source>
</evidence>
<dbReference type="NCBIfam" id="NF040570">
    <property type="entry name" value="guided_TnpB"/>
    <property type="match status" value="1"/>
</dbReference>
<dbReference type="InterPro" id="IPR021027">
    <property type="entry name" value="Transposase_put_HTH"/>
</dbReference>
<evidence type="ECO:0000256" key="1">
    <source>
        <dbReference type="ARBA" id="ARBA00008761"/>
    </source>
</evidence>
<evidence type="ECO:0000256" key="2">
    <source>
        <dbReference type="ARBA" id="ARBA00022578"/>
    </source>
</evidence>
<dbReference type="Proteomes" id="UP000639010">
    <property type="component" value="Unassembled WGS sequence"/>
</dbReference>
<keyword evidence="5" id="KW-0238">DNA-binding</keyword>
<feature type="domain" description="Transposase putative helix-turn-helix" evidence="9">
    <location>
        <begin position="5"/>
        <end position="48"/>
    </location>
</feature>